<dbReference type="Proteomes" id="UP000323067">
    <property type="component" value="Chromosome i"/>
</dbReference>
<dbReference type="VEuPathDB" id="FungiDB:A9K55_000190"/>
<dbReference type="VEuPathDB" id="FungiDB:CCM_07500"/>
<dbReference type="EMBL" id="CP023328">
    <property type="protein sequence ID" value="ATY67347.1"/>
    <property type="molecule type" value="Genomic_DNA"/>
</dbReference>
<protein>
    <submittedName>
        <fullName evidence="1">Uncharacterized protein</fullName>
    </submittedName>
</protein>
<evidence type="ECO:0000313" key="1">
    <source>
        <dbReference type="EMBL" id="ATY67347.1"/>
    </source>
</evidence>
<gene>
    <name evidence="1" type="ORF">A9K55_000190</name>
</gene>
<sequence length="78" mass="8742">MLGSFDCGRPEGQSAVVHVAPALRVFDKLSFTWQTPECYDTVTISEFMAFRECDFVTDEQRSAAEKFCQGVHSRCVAT</sequence>
<reference evidence="1 2" key="1">
    <citation type="journal article" date="2017" name="BMC Genomics">
        <title>Chromosome level assembly and secondary metabolite potential of the parasitic fungus Cordyceps militaris.</title>
        <authorList>
            <person name="Kramer G.J."/>
            <person name="Nodwell J.R."/>
        </authorList>
    </citation>
    <scope>NUCLEOTIDE SEQUENCE [LARGE SCALE GENOMIC DNA]</scope>
    <source>
        <strain evidence="1 2">ATCC 34164</strain>
    </source>
</reference>
<organism evidence="1 2">
    <name type="scientific">Cordyceps militaris</name>
    <name type="common">Caterpillar fungus</name>
    <name type="synonym">Clavaria militaris</name>
    <dbReference type="NCBI Taxonomy" id="73501"/>
    <lineage>
        <taxon>Eukaryota</taxon>
        <taxon>Fungi</taxon>
        <taxon>Dikarya</taxon>
        <taxon>Ascomycota</taxon>
        <taxon>Pezizomycotina</taxon>
        <taxon>Sordariomycetes</taxon>
        <taxon>Hypocreomycetidae</taxon>
        <taxon>Hypocreales</taxon>
        <taxon>Cordycipitaceae</taxon>
        <taxon>Cordyceps</taxon>
    </lineage>
</organism>
<accession>A0A2H4SW70</accession>
<evidence type="ECO:0000313" key="2">
    <source>
        <dbReference type="Proteomes" id="UP000323067"/>
    </source>
</evidence>
<name>A0A2H4SW70_CORMI</name>
<proteinExistence type="predicted"/>
<dbReference type="AlphaFoldDB" id="A0A2H4SW70"/>